<keyword evidence="3 10" id="KW-0732">Signal</keyword>
<dbReference type="SUPFAM" id="SSF49265">
    <property type="entry name" value="Fibronectin type III"/>
    <property type="match status" value="4"/>
</dbReference>
<feature type="chain" id="PRO_5025578416" evidence="10">
    <location>
        <begin position="21"/>
        <end position="709"/>
    </location>
</feature>
<evidence type="ECO:0000313" key="13">
    <source>
        <dbReference type="Proteomes" id="UP000472271"/>
    </source>
</evidence>
<feature type="region of interest" description="Disordered" evidence="8">
    <location>
        <begin position="622"/>
        <end position="682"/>
    </location>
</feature>
<dbReference type="SMART" id="SM00060">
    <property type="entry name" value="FN3"/>
    <property type="match status" value="2"/>
</dbReference>
<dbReference type="CDD" id="cd00063">
    <property type="entry name" value="FN3"/>
    <property type="match status" value="2"/>
</dbReference>
<dbReference type="PANTHER" id="PTHR23037">
    <property type="entry name" value="CYTOKINE RECEPTOR"/>
    <property type="match status" value="1"/>
</dbReference>
<dbReference type="PROSITE" id="PS50853">
    <property type="entry name" value="FN3"/>
    <property type="match status" value="2"/>
</dbReference>
<keyword evidence="5 9" id="KW-0472">Membrane</keyword>
<dbReference type="GO" id="GO:0004896">
    <property type="term" value="F:cytokine receptor activity"/>
    <property type="evidence" value="ECO:0007669"/>
    <property type="project" value="TreeGrafter"/>
</dbReference>
<sequence length="709" mass="79657">MRLFWLLPWSVFLHLAPVFSSNECKIHESPSSLNTPSLLKSLQCYNDYQSYVHCKWSKEPHTNKALQLWFETTDNDRALCKPYPGGPEEHGTTQCRYATGSFSLGISHTAFFNKNLTLCSSVLNKPVNLSQHLKARPPVNLTSYEEDDGGRLVMWSSPYPSSTSSSSSLIKNLTYQLSYRANGQESWTYEEVTNTSKKLEKQLLRPGRRYEARVRGRVSVGQWSNWSPAVTWQTEEDTGQIPSLHCVLDGEKKVRCGWEVSKELVHFITYQLLCRQNQAARSERCCVDPEVSPGRSHTVVKYSCSLTVENPAHLLLELRPTRNAKTFIAWKHIRPDPPKQVKVRENDHNWMVEWTPPNMPLELRLYYEVCYYRTQDQESSTCLNSPEGSRSMRILGASLAPSQRYQVKVRSVLWPEDVYKGTPSDWSDPDDWTSHAASWSFTTCIYILISVCVAVVFVTLYCSIPACKRRAVLWVESVPSPEKSQILSEVKSANAQNLMQSENTLICKVLHMDSISTCSSDVSLCLTKDTEKEHLNLDEGIWNCEVLPFLDERINTPDTSAVSFSGPYIFCQSPVSDDTPADVTSDLKTEAEGPPPSVSPIPVNLGLFREGYVCLPNHSVSRSTQDLTSHSHTSTDTQRRVSDTEQDLQSPDTAAPDPHQLSDPTSCLPPPTPTITPGAFISWPQGGTMQASGYCQLPAAFMTEQSSKA</sequence>
<evidence type="ECO:0000256" key="6">
    <source>
        <dbReference type="ARBA" id="ARBA00023170"/>
    </source>
</evidence>
<feature type="domain" description="Fibronectin type-III" evidence="11">
    <location>
        <begin position="137"/>
        <end position="237"/>
    </location>
</feature>
<dbReference type="Pfam" id="PF00041">
    <property type="entry name" value="fn3"/>
    <property type="match status" value="1"/>
</dbReference>
<feature type="domain" description="Fibronectin type-III" evidence="11">
    <location>
        <begin position="334"/>
        <end position="436"/>
    </location>
</feature>
<dbReference type="InterPro" id="IPR013783">
    <property type="entry name" value="Ig-like_fold"/>
</dbReference>
<comment type="subcellular location">
    <subcellularLocation>
        <location evidence="1">Membrane</location>
        <topology evidence="1">Single-pass type I membrane protein</topology>
    </subcellularLocation>
</comment>
<evidence type="ECO:0000256" key="10">
    <source>
        <dbReference type="SAM" id="SignalP"/>
    </source>
</evidence>
<evidence type="ECO:0000256" key="1">
    <source>
        <dbReference type="ARBA" id="ARBA00004479"/>
    </source>
</evidence>
<evidence type="ECO:0000256" key="7">
    <source>
        <dbReference type="ARBA" id="ARBA00023180"/>
    </source>
</evidence>
<evidence type="ECO:0000256" key="2">
    <source>
        <dbReference type="ARBA" id="ARBA00022692"/>
    </source>
</evidence>
<evidence type="ECO:0000256" key="3">
    <source>
        <dbReference type="ARBA" id="ARBA00022729"/>
    </source>
</evidence>
<feature type="transmembrane region" description="Helical" evidence="9">
    <location>
        <begin position="445"/>
        <end position="464"/>
    </location>
</feature>
<organism evidence="12 13">
    <name type="scientific">Sphaeramia orbicularis</name>
    <name type="common">orbiculate cardinalfish</name>
    <dbReference type="NCBI Taxonomy" id="375764"/>
    <lineage>
        <taxon>Eukaryota</taxon>
        <taxon>Metazoa</taxon>
        <taxon>Chordata</taxon>
        <taxon>Craniata</taxon>
        <taxon>Vertebrata</taxon>
        <taxon>Euteleostomi</taxon>
        <taxon>Actinopterygii</taxon>
        <taxon>Neopterygii</taxon>
        <taxon>Teleostei</taxon>
        <taxon>Neoteleostei</taxon>
        <taxon>Acanthomorphata</taxon>
        <taxon>Gobiaria</taxon>
        <taxon>Kurtiformes</taxon>
        <taxon>Apogonoidei</taxon>
        <taxon>Apogonidae</taxon>
        <taxon>Apogoninae</taxon>
        <taxon>Sphaeramia</taxon>
    </lineage>
</organism>
<feature type="region of interest" description="Disordered" evidence="8">
    <location>
        <begin position="575"/>
        <end position="602"/>
    </location>
</feature>
<reference evidence="12" key="1">
    <citation type="submission" date="2019-06" db="EMBL/GenBank/DDBJ databases">
        <authorList>
            <consortium name="Wellcome Sanger Institute Data Sharing"/>
        </authorList>
    </citation>
    <scope>NUCLEOTIDE SEQUENCE [LARGE SCALE GENOMIC DNA]</scope>
</reference>
<reference evidence="12" key="2">
    <citation type="submission" date="2025-08" db="UniProtKB">
        <authorList>
            <consortium name="Ensembl"/>
        </authorList>
    </citation>
    <scope>IDENTIFICATION</scope>
</reference>
<dbReference type="Proteomes" id="UP000472271">
    <property type="component" value="Chromosome 8"/>
</dbReference>
<dbReference type="AlphaFoldDB" id="A0A672YBJ6"/>
<evidence type="ECO:0000259" key="11">
    <source>
        <dbReference type="PROSITE" id="PS50853"/>
    </source>
</evidence>
<gene>
    <name evidence="12" type="primary">csf2rb</name>
</gene>
<keyword evidence="7" id="KW-0325">Glycoprotein</keyword>
<evidence type="ECO:0000256" key="4">
    <source>
        <dbReference type="ARBA" id="ARBA00022989"/>
    </source>
</evidence>
<keyword evidence="4 9" id="KW-1133">Transmembrane helix</keyword>
<keyword evidence="6" id="KW-0675">Receptor</keyword>
<feature type="signal peptide" evidence="10">
    <location>
        <begin position="1"/>
        <end position="20"/>
    </location>
</feature>
<dbReference type="InterPro" id="IPR003961">
    <property type="entry name" value="FN3_dom"/>
</dbReference>
<keyword evidence="2 9" id="KW-0812">Transmembrane</keyword>
<evidence type="ECO:0000256" key="9">
    <source>
        <dbReference type="SAM" id="Phobius"/>
    </source>
</evidence>
<evidence type="ECO:0000256" key="5">
    <source>
        <dbReference type="ARBA" id="ARBA00023136"/>
    </source>
</evidence>
<dbReference type="PANTHER" id="PTHR23037:SF41">
    <property type="entry name" value="COLONY STIMULATING FACTOR 2 RECEPTOR, BETA, LOW-AFFINITY (GRANULOCYTE-MACROPHAGE) PRECURSOR"/>
    <property type="match status" value="1"/>
</dbReference>
<dbReference type="InParanoid" id="A0A672YBJ6"/>
<dbReference type="OrthoDB" id="8906725at2759"/>
<keyword evidence="13" id="KW-1185">Reference proteome</keyword>
<dbReference type="Ensembl" id="ENSSORT00005000806.1">
    <property type="protein sequence ID" value="ENSSORP00005000780.1"/>
    <property type="gene ID" value="ENSSORG00005000483.1"/>
</dbReference>
<feature type="compositionally biased region" description="Low complexity" evidence="8">
    <location>
        <begin position="623"/>
        <end position="636"/>
    </location>
</feature>
<accession>A0A672YBJ6</accession>
<dbReference type="Gene3D" id="2.60.40.10">
    <property type="entry name" value="Immunoglobulins"/>
    <property type="match status" value="4"/>
</dbReference>
<proteinExistence type="predicted"/>
<evidence type="ECO:0000313" key="12">
    <source>
        <dbReference type="Ensembl" id="ENSSORP00005000780.1"/>
    </source>
</evidence>
<dbReference type="GO" id="GO:0009897">
    <property type="term" value="C:external side of plasma membrane"/>
    <property type="evidence" value="ECO:0007669"/>
    <property type="project" value="TreeGrafter"/>
</dbReference>
<protein>
    <submittedName>
        <fullName evidence="12">Interleukin-3 receptor class 2 subunit beta-like</fullName>
    </submittedName>
</protein>
<evidence type="ECO:0000256" key="8">
    <source>
        <dbReference type="SAM" id="MobiDB-lite"/>
    </source>
</evidence>
<reference evidence="12" key="3">
    <citation type="submission" date="2025-09" db="UniProtKB">
        <authorList>
            <consortium name="Ensembl"/>
        </authorList>
    </citation>
    <scope>IDENTIFICATION</scope>
</reference>
<name>A0A672YBJ6_9TELE</name>
<dbReference type="InterPro" id="IPR036116">
    <property type="entry name" value="FN3_sf"/>
</dbReference>